<sequence length="282" mass="30352">MNPEKPLSPIVRGVGGSMGGVASARRLRGPYVPRALAVTVRAESPIFEESQAMAACRNPQLLDLPDDLLGAVLKQLSKKKSKRHVFRTCKRLATALLQHESTIRLTFPLSVSDSRSASGSSQTGSSDEDQQHIAPFLAQALLTRQKPLHLTLSPDCDLVYRLLHEWCDASVPLAASLVVRTLGAVELCPAVTHLSLKCDSLSRGRQLVWNLAFTAALAASFPSLTHLTLAGLKLTSMQLQQLVSHPALRQRLQHLGISACSVTCGKEPGSSSPFNASRLQGL</sequence>
<dbReference type="Gene3D" id="3.80.10.10">
    <property type="entry name" value="Ribonuclease Inhibitor"/>
    <property type="match status" value="1"/>
</dbReference>
<comment type="subcellular location">
    <subcellularLocation>
        <location evidence="1">Cytoplasm</location>
        <location evidence="1">Cytoskeleton</location>
        <location evidence="1">Cilium axoneme</location>
    </subcellularLocation>
</comment>
<dbReference type="GO" id="GO:0005930">
    <property type="term" value="C:axoneme"/>
    <property type="evidence" value="ECO:0007669"/>
    <property type="project" value="UniProtKB-SubCell"/>
</dbReference>
<feature type="non-terminal residue" evidence="2">
    <location>
        <position position="282"/>
    </location>
</feature>
<protein>
    <recommendedName>
        <fullName evidence="4">F-box domain-containing protein</fullName>
    </recommendedName>
</protein>
<keyword evidence="3" id="KW-1185">Reference proteome</keyword>
<name>A0A6A0A5W7_HAELA</name>
<organism evidence="2 3">
    <name type="scientific">Haematococcus lacustris</name>
    <name type="common">Green alga</name>
    <name type="synonym">Haematococcus pluvialis</name>
    <dbReference type="NCBI Taxonomy" id="44745"/>
    <lineage>
        <taxon>Eukaryota</taxon>
        <taxon>Viridiplantae</taxon>
        <taxon>Chlorophyta</taxon>
        <taxon>core chlorophytes</taxon>
        <taxon>Chlorophyceae</taxon>
        <taxon>CS clade</taxon>
        <taxon>Chlamydomonadales</taxon>
        <taxon>Haematococcaceae</taxon>
        <taxon>Haematococcus</taxon>
    </lineage>
</organism>
<dbReference type="Proteomes" id="UP000485058">
    <property type="component" value="Unassembled WGS sequence"/>
</dbReference>
<accession>A0A6A0A5W7</accession>
<dbReference type="AlphaFoldDB" id="A0A6A0A5W7"/>
<comment type="caution">
    <text evidence="2">The sequence shown here is derived from an EMBL/GenBank/DDBJ whole genome shotgun (WGS) entry which is preliminary data.</text>
</comment>
<dbReference type="InterPro" id="IPR032675">
    <property type="entry name" value="LRR_dom_sf"/>
</dbReference>
<gene>
    <name evidence="2" type="ORF">HaLaN_26280</name>
</gene>
<evidence type="ECO:0000313" key="2">
    <source>
        <dbReference type="EMBL" id="GFH27891.1"/>
    </source>
</evidence>
<proteinExistence type="predicted"/>
<evidence type="ECO:0008006" key="4">
    <source>
        <dbReference type="Google" id="ProtNLM"/>
    </source>
</evidence>
<evidence type="ECO:0000256" key="1">
    <source>
        <dbReference type="ARBA" id="ARBA00004430"/>
    </source>
</evidence>
<dbReference type="EMBL" id="BLLF01003661">
    <property type="protein sequence ID" value="GFH27891.1"/>
    <property type="molecule type" value="Genomic_DNA"/>
</dbReference>
<reference evidence="2 3" key="1">
    <citation type="submission" date="2020-02" db="EMBL/GenBank/DDBJ databases">
        <title>Draft genome sequence of Haematococcus lacustris strain NIES-144.</title>
        <authorList>
            <person name="Morimoto D."/>
            <person name="Nakagawa S."/>
            <person name="Yoshida T."/>
            <person name="Sawayama S."/>
        </authorList>
    </citation>
    <scope>NUCLEOTIDE SEQUENCE [LARGE SCALE GENOMIC DNA]</scope>
    <source>
        <strain evidence="2 3">NIES-144</strain>
    </source>
</reference>
<evidence type="ECO:0000313" key="3">
    <source>
        <dbReference type="Proteomes" id="UP000485058"/>
    </source>
</evidence>